<protein>
    <recommendedName>
        <fullName evidence="4 11">Transcription elongation factor 1 homolog</fullName>
    </recommendedName>
</protein>
<dbReference type="Proteomes" id="UP000256970">
    <property type="component" value="Unassembled WGS sequence"/>
</dbReference>
<dbReference type="SUPFAM" id="SSF57783">
    <property type="entry name" value="Zinc beta-ribbon"/>
    <property type="match status" value="1"/>
</dbReference>
<keyword evidence="8 11" id="KW-0805">Transcription regulation</keyword>
<keyword evidence="7 11" id="KW-0862">Zinc</keyword>
<keyword evidence="13" id="KW-1185">Reference proteome</keyword>
<keyword evidence="5 11" id="KW-0479">Metal-binding</keyword>
<evidence type="ECO:0000256" key="4">
    <source>
        <dbReference type="ARBA" id="ARBA00014973"/>
    </source>
</evidence>
<dbReference type="PANTHER" id="PTHR20934:SF0">
    <property type="entry name" value="TRANSCRIPTION ELONGATION FACTOR 1 HOMOLOG"/>
    <property type="match status" value="1"/>
</dbReference>
<dbReference type="AlphaFoldDB" id="A0A383VSZ8"/>
<comment type="function">
    <text evidence="1 11">Transcription elongation factor implicated in the maintenance of proper chromatin structure in actively transcribed regions.</text>
</comment>
<dbReference type="InterPro" id="IPR007808">
    <property type="entry name" value="Elf1"/>
</dbReference>
<keyword evidence="6 11" id="KW-0863">Zinc-finger</keyword>
<evidence type="ECO:0000313" key="12">
    <source>
        <dbReference type="EMBL" id="SZX67516.1"/>
    </source>
</evidence>
<sequence>MGKRKSSAKPPPKKAAPKLEEQFNCPFCNSSQTVYCQMDWEMSRGTVSCVSCLESFTSNIHHLSEPIDVYHDWLDECEKQNT</sequence>
<dbReference type="PANTHER" id="PTHR20934">
    <property type="entry name" value="TRANSCRIPTION ELONGATION FACTOR 1 HOMOLOG"/>
    <property type="match status" value="1"/>
</dbReference>
<dbReference type="OrthoDB" id="445983at2759"/>
<dbReference type="GO" id="GO:0008270">
    <property type="term" value="F:zinc ion binding"/>
    <property type="evidence" value="ECO:0007669"/>
    <property type="project" value="UniProtKB-KW"/>
</dbReference>
<dbReference type="GO" id="GO:0006368">
    <property type="term" value="P:transcription elongation by RNA polymerase II"/>
    <property type="evidence" value="ECO:0007669"/>
    <property type="project" value="TreeGrafter"/>
</dbReference>
<evidence type="ECO:0000256" key="6">
    <source>
        <dbReference type="ARBA" id="ARBA00022771"/>
    </source>
</evidence>
<evidence type="ECO:0000256" key="3">
    <source>
        <dbReference type="ARBA" id="ARBA00009730"/>
    </source>
</evidence>
<evidence type="ECO:0000256" key="1">
    <source>
        <dbReference type="ARBA" id="ARBA00003357"/>
    </source>
</evidence>
<evidence type="ECO:0000256" key="9">
    <source>
        <dbReference type="ARBA" id="ARBA00023163"/>
    </source>
</evidence>
<dbReference type="FunFam" id="2.20.25.190:FF:000001">
    <property type="entry name" value="Transcription elongation factor 1 homolog"/>
    <property type="match status" value="1"/>
</dbReference>
<organism evidence="12 13">
    <name type="scientific">Tetradesmus obliquus</name>
    <name type="common">Green alga</name>
    <name type="synonym">Acutodesmus obliquus</name>
    <dbReference type="NCBI Taxonomy" id="3088"/>
    <lineage>
        <taxon>Eukaryota</taxon>
        <taxon>Viridiplantae</taxon>
        <taxon>Chlorophyta</taxon>
        <taxon>core chlorophytes</taxon>
        <taxon>Chlorophyceae</taxon>
        <taxon>CS clade</taxon>
        <taxon>Sphaeropleales</taxon>
        <taxon>Scenedesmaceae</taxon>
        <taxon>Tetradesmus</taxon>
    </lineage>
</organism>
<dbReference type="EMBL" id="FNXT01000803">
    <property type="protein sequence ID" value="SZX67516.1"/>
    <property type="molecule type" value="Genomic_DNA"/>
</dbReference>
<evidence type="ECO:0000256" key="10">
    <source>
        <dbReference type="ARBA" id="ARBA00023242"/>
    </source>
</evidence>
<keyword evidence="10 11" id="KW-0539">Nucleus</keyword>
<dbReference type="GO" id="GO:0000993">
    <property type="term" value="F:RNA polymerase II complex binding"/>
    <property type="evidence" value="ECO:0007669"/>
    <property type="project" value="TreeGrafter"/>
</dbReference>
<comment type="similarity">
    <text evidence="3 11">Belongs to the ELOF1 family.</text>
</comment>
<dbReference type="Pfam" id="PF05129">
    <property type="entry name" value="Zn_ribbon_Elf1"/>
    <property type="match status" value="1"/>
</dbReference>
<dbReference type="InterPro" id="IPR038567">
    <property type="entry name" value="T_Elf1_sf"/>
</dbReference>
<dbReference type="GO" id="GO:0008023">
    <property type="term" value="C:transcription elongation factor complex"/>
    <property type="evidence" value="ECO:0007669"/>
    <property type="project" value="TreeGrafter"/>
</dbReference>
<comment type="subcellular location">
    <subcellularLocation>
        <location evidence="2 11">Nucleus</location>
    </subcellularLocation>
</comment>
<accession>A0A383VSZ8</accession>
<proteinExistence type="inferred from homology"/>
<dbReference type="STRING" id="3088.A0A383VSZ8"/>
<evidence type="ECO:0000256" key="2">
    <source>
        <dbReference type="ARBA" id="ARBA00004123"/>
    </source>
</evidence>
<gene>
    <name evidence="12" type="ORF">BQ4739_LOCUS7904</name>
</gene>
<evidence type="ECO:0000256" key="7">
    <source>
        <dbReference type="ARBA" id="ARBA00022833"/>
    </source>
</evidence>
<evidence type="ECO:0000256" key="8">
    <source>
        <dbReference type="ARBA" id="ARBA00023015"/>
    </source>
</evidence>
<name>A0A383VSZ8_TETOB</name>
<evidence type="ECO:0000256" key="11">
    <source>
        <dbReference type="RuleBase" id="RU364033"/>
    </source>
</evidence>
<evidence type="ECO:0000313" key="13">
    <source>
        <dbReference type="Proteomes" id="UP000256970"/>
    </source>
</evidence>
<dbReference type="Gene3D" id="2.20.25.190">
    <property type="match status" value="1"/>
</dbReference>
<evidence type="ECO:0000256" key="5">
    <source>
        <dbReference type="ARBA" id="ARBA00022723"/>
    </source>
</evidence>
<keyword evidence="9 11" id="KW-0804">Transcription</keyword>
<reference evidence="12 13" key="1">
    <citation type="submission" date="2016-10" db="EMBL/GenBank/DDBJ databases">
        <authorList>
            <person name="Cai Z."/>
        </authorList>
    </citation>
    <scope>NUCLEOTIDE SEQUENCE [LARGE SCALE GENOMIC DNA]</scope>
</reference>